<protein>
    <recommendedName>
        <fullName evidence="8">tRNA-specific adenosine deaminase</fullName>
        <ecNumber evidence="8">3.5.4.33</ecNumber>
    </recommendedName>
</protein>
<evidence type="ECO:0000256" key="6">
    <source>
        <dbReference type="ARBA" id="ARBA00022833"/>
    </source>
</evidence>
<feature type="domain" description="CMP/dCMP-type deaminase" evidence="9">
    <location>
        <begin position="2"/>
        <end position="113"/>
    </location>
</feature>
<dbReference type="InterPro" id="IPR016192">
    <property type="entry name" value="APOBEC/CMP_deaminase_Zn-bd"/>
</dbReference>
<dbReference type="CDD" id="cd01285">
    <property type="entry name" value="nucleoside_deaminase"/>
    <property type="match status" value="1"/>
</dbReference>
<dbReference type="InterPro" id="IPR016193">
    <property type="entry name" value="Cytidine_deaminase-like"/>
</dbReference>
<comment type="caution">
    <text evidence="10">The sequence shown here is derived from an EMBL/GenBank/DDBJ whole genome shotgun (WGS) entry which is preliminary data.</text>
</comment>
<keyword evidence="4 8" id="KW-0479">Metal-binding</keyword>
<sequence length="152" mass="16434">MNPHELYMRAALKQAEAARRKDEVPVGAVIVQDGKIIARGHNTRESGKNPCAHAELLAIVRAAKKVGGWRLTGCTLYVTLEPCPMCAGAIVNSRLDAVYFGAYDPKAGALGSLCDLNAIGLNHRFAVEGGVLEGECAQILKEYFAGKRKKRR</sequence>
<dbReference type="GO" id="GO:0008270">
    <property type="term" value="F:zinc ion binding"/>
    <property type="evidence" value="ECO:0007669"/>
    <property type="project" value="UniProtKB-UniRule"/>
</dbReference>
<dbReference type="EMBL" id="JACRSS010000003">
    <property type="protein sequence ID" value="MBC8538760.1"/>
    <property type="molecule type" value="Genomic_DNA"/>
</dbReference>
<dbReference type="FunFam" id="3.40.140.10:FF:000005">
    <property type="entry name" value="tRNA-specific adenosine deaminase"/>
    <property type="match status" value="1"/>
</dbReference>
<dbReference type="InterPro" id="IPR028883">
    <property type="entry name" value="tRNA_aden_deaminase"/>
</dbReference>
<comment type="similarity">
    <text evidence="1">Belongs to the cytidine and deoxycytidylate deaminase family. ADAT2 subfamily.</text>
</comment>
<reference evidence="10" key="1">
    <citation type="submission" date="2020-08" db="EMBL/GenBank/DDBJ databases">
        <title>Genome public.</title>
        <authorList>
            <person name="Liu C."/>
            <person name="Sun Q."/>
        </authorList>
    </citation>
    <scope>NUCLEOTIDE SEQUENCE</scope>
    <source>
        <strain evidence="10">NSJ-63</strain>
    </source>
</reference>
<keyword evidence="3 8" id="KW-0819">tRNA processing</keyword>
<dbReference type="PANTHER" id="PTHR11079">
    <property type="entry name" value="CYTOSINE DEAMINASE FAMILY MEMBER"/>
    <property type="match status" value="1"/>
</dbReference>
<feature type="binding site" evidence="8">
    <location>
        <position position="86"/>
    </location>
    <ligand>
        <name>Zn(2+)</name>
        <dbReference type="ChEBI" id="CHEBI:29105"/>
        <note>catalytic</note>
    </ligand>
</feature>
<feature type="active site" description="Proton donor" evidence="8">
    <location>
        <position position="55"/>
    </location>
</feature>
<dbReference type="GO" id="GO:0002100">
    <property type="term" value="P:tRNA wobble adenosine to inosine editing"/>
    <property type="evidence" value="ECO:0007669"/>
    <property type="project" value="UniProtKB-UniRule"/>
</dbReference>
<feature type="binding site" evidence="8">
    <location>
        <position position="83"/>
    </location>
    <ligand>
        <name>Zn(2+)</name>
        <dbReference type="ChEBI" id="CHEBI:29105"/>
        <note>catalytic</note>
    </ligand>
</feature>
<organism evidence="10 11">
    <name type="scientific">Guopingia tenuis</name>
    <dbReference type="NCBI Taxonomy" id="2763656"/>
    <lineage>
        <taxon>Bacteria</taxon>
        <taxon>Bacillati</taxon>
        <taxon>Bacillota</taxon>
        <taxon>Clostridia</taxon>
        <taxon>Christensenellales</taxon>
        <taxon>Christensenellaceae</taxon>
        <taxon>Guopingia</taxon>
    </lineage>
</organism>
<dbReference type="PANTHER" id="PTHR11079:SF202">
    <property type="entry name" value="TRNA-SPECIFIC ADENOSINE DEAMINASE"/>
    <property type="match status" value="1"/>
</dbReference>
<name>A0A926HX68_9FIRM</name>
<proteinExistence type="inferred from homology"/>
<dbReference type="InterPro" id="IPR058535">
    <property type="entry name" value="MafB19-deam"/>
</dbReference>
<dbReference type="RefSeq" id="WP_249280460.1">
    <property type="nucleotide sequence ID" value="NZ_JACRSS010000003.1"/>
</dbReference>
<evidence type="ECO:0000256" key="8">
    <source>
        <dbReference type="HAMAP-Rule" id="MF_00972"/>
    </source>
</evidence>
<dbReference type="AlphaFoldDB" id="A0A926HX68"/>
<comment type="subunit">
    <text evidence="2 8">Homodimer.</text>
</comment>
<evidence type="ECO:0000313" key="10">
    <source>
        <dbReference type="EMBL" id="MBC8538760.1"/>
    </source>
</evidence>
<comment type="function">
    <text evidence="8">Catalyzes the deamination of adenosine to inosine at the wobble position 34 of tRNA(Arg2).</text>
</comment>
<keyword evidence="6 8" id="KW-0862">Zinc</keyword>
<dbReference type="GO" id="GO:0052717">
    <property type="term" value="F:tRNA-specific adenosine-34 deaminase activity"/>
    <property type="evidence" value="ECO:0007669"/>
    <property type="project" value="UniProtKB-UniRule"/>
</dbReference>
<dbReference type="Gene3D" id="3.40.140.10">
    <property type="entry name" value="Cytidine Deaminase, domain 2"/>
    <property type="match status" value="1"/>
</dbReference>
<gene>
    <name evidence="8" type="primary">tadA</name>
    <name evidence="10" type="ORF">H8693_07405</name>
</gene>
<dbReference type="InterPro" id="IPR002125">
    <property type="entry name" value="CMP_dCMP_dom"/>
</dbReference>
<comment type="catalytic activity">
    <reaction evidence="7 8">
        <text>adenosine(34) in tRNA + H2O + H(+) = inosine(34) in tRNA + NH4(+)</text>
        <dbReference type="Rhea" id="RHEA:43168"/>
        <dbReference type="Rhea" id="RHEA-COMP:10373"/>
        <dbReference type="Rhea" id="RHEA-COMP:10374"/>
        <dbReference type="ChEBI" id="CHEBI:15377"/>
        <dbReference type="ChEBI" id="CHEBI:15378"/>
        <dbReference type="ChEBI" id="CHEBI:28938"/>
        <dbReference type="ChEBI" id="CHEBI:74411"/>
        <dbReference type="ChEBI" id="CHEBI:82852"/>
        <dbReference type="EC" id="3.5.4.33"/>
    </reaction>
</comment>
<evidence type="ECO:0000259" key="9">
    <source>
        <dbReference type="PROSITE" id="PS51747"/>
    </source>
</evidence>
<evidence type="ECO:0000256" key="4">
    <source>
        <dbReference type="ARBA" id="ARBA00022723"/>
    </source>
</evidence>
<dbReference type="Pfam" id="PF14437">
    <property type="entry name" value="MafB19-deam"/>
    <property type="match status" value="1"/>
</dbReference>
<evidence type="ECO:0000256" key="2">
    <source>
        <dbReference type="ARBA" id="ARBA00011738"/>
    </source>
</evidence>
<dbReference type="NCBIfam" id="NF008113">
    <property type="entry name" value="PRK10860.1"/>
    <property type="match status" value="1"/>
</dbReference>
<evidence type="ECO:0000256" key="5">
    <source>
        <dbReference type="ARBA" id="ARBA00022801"/>
    </source>
</evidence>
<dbReference type="Proteomes" id="UP000617951">
    <property type="component" value="Unassembled WGS sequence"/>
</dbReference>
<evidence type="ECO:0000256" key="1">
    <source>
        <dbReference type="ARBA" id="ARBA00010669"/>
    </source>
</evidence>
<accession>A0A926HX68</accession>
<keyword evidence="5 8" id="KW-0378">Hydrolase</keyword>
<dbReference type="HAMAP" id="MF_00972">
    <property type="entry name" value="tRNA_aden_deaminase"/>
    <property type="match status" value="1"/>
</dbReference>
<feature type="binding site" evidence="8">
    <location>
        <position position="53"/>
    </location>
    <ligand>
        <name>Zn(2+)</name>
        <dbReference type="ChEBI" id="CHEBI:29105"/>
        <note>catalytic</note>
    </ligand>
</feature>
<evidence type="ECO:0000256" key="3">
    <source>
        <dbReference type="ARBA" id="ARBA00022694"/>
    </source>
</evidence>
<evidence type="ECO:0000313" key="11">
    <source>
        <dbReference type="Proteomes" id="UP000617951"/>
    </source>
</evidence>
<keyword evidence="11" id="KW-1185">Reference proteome</keyword>
<evidence type="ECO:0000256" key="7">
    <source>
        <dbReference type="ARBA" id="ARBA00048045"/>
    </source>
</evidence>
<dbReference type="PROSITE" id="PS51747">
    <property type="entry name" value="CYT_DCMP_DEAMINASES_2"/>
    <property type="match status" value="1"/>
</dbReference>
<comment type="cofactor">
    <cofactor evidence="8">
        <name>Zn(2+)</name>
        <dbReference type="ChEBI" id="CHEBI:29105"/>
    </cofactor>
    <text evidence="8">Binds 1 zinc ion per subunit.</text>
</comment>
<dbReference type="SUPFAM" id="SSF53927">
    <property type="entry name" value="Cytidine deaminase-like"/>
    <property type="match status" value="1"/>
</dbReference>
<dbReference type="EC" id="3.5.4.33" evidence="8"/>
<dbReference type="PROSITE" id="PS00903">
    <property type="entry name" value="CYT_DCMP_DEAMINASES_1"/>
    <property type="match status" value="1"/>
</dbReference>